<feature type="domain" description="Periplasmic binding protein" evidence="5">
    <location>
        <begin position="37"/>
        <end position="291"/>
    </location>
</feature>
<comment type="caution">
    <text evidence="6">The sequence shown here is derived from an EMBL/GenBank/DDBJ whole genome shotgun (WGS) entry which is preliminary data.</text>
</comment>
<accession>A0A963YV98</accession>
<keyword evidence="3 4" id="KW-0732">Signal</keyword>
<proteinExistence type="inferred from homology"/>
<evidence type="ECO:0000256" key="3">
    <source>
        <dbReference type="ARBA" id="ARBA00022729"/>
    </source>
</evidence>
<dbReference type="Pfam" id="PF13407">
    <property type="entry name" value="Peripla_BP_4"/>
    <property type="match status" value="1"/>
</dbReference>
<evidence type="ECO:0000259" key="5">
    <source>
        <dbReference type="Pfam" id="PF13407"/>
    </source>
</evidence>
<gene>
    <name evidence="6" type="ORF">ASILVAE211_21460</name>
</gene>
<evidence type="ECO:0000313" key="6">
    <source>
        <dbReference type="EMBL" id="MCB8877777.1"/>
    </source>
</evidence>
<dbReference type="Gene3D" id="3.40.50.2300">
    <property type="match status" value="2"/>
</dbReference>
<dbReference type="EMBL" id="JAESVB010000017">
    <property type="protein sequence ID" value="MCB8877777.1"/>
    <property type="molecule type" value="Genomic_DNA"/>
</dbReference>
<dbReference type="GO" id="GO:0030246">
    <property type="term" value="F:carbohydrate binding"/>
    <property type="evidence" value="ECO:0007669"/>
    <property type="project" value="UniProtKB-ARBA"/>
</dbReference>
<evidence type="ECO:0000313" key="7">
    <source>
        <dbReference type="Proteomes" id="UP000708298"/>
    </source>
</evidence>
<dbReference type="Proteomes" id="UP000708298">
    <property type="component" value="Unassembled WGS sequence"/>
</dbReference>
<dbReference type="GO" id="GO:0030313">
    <property type="term" value="C:cell envelope"/>
    <property type="evidence" value="ECO:0007669"/>
    <property type="project" value="UniProtKB-SubCell"/>
</dbReference>
<comment type="similarity">
    <text evidence="2">Belongs to the bacterial solute-binding protein 2 family.</text>
</comment>
<feature type="chain" id="PRO_5037592900" evidence="4">
    <location>
        <begin position="26"/>
        <end position="323"/>
    </location>
</feature>
<protein>
    <submittedName>
        <fullName evidence="6">Substrate-binding domain-containing protein</fullName>
    </submittedName>
</protein>
<dbReference type="AlphaFoldDB" id="A0A963YV98"/>
<dbReference type="PANTHER" id="PTHR46847">
    <property type="entry name" value="D-ALLOSE-BINDING PERIPLASMIC PROTEIN-RELATED"/>
    <property type="match status" value="1"/>
</dbReference>
<dbReference type="PANTHER" id="PTHR46847:SF1">
    <property type="entry name" value="D-ALLOSE-BINDING PERIPLASMIC PROTEIN-RELATED"/>
    <property type="match status" value="1"/>
</dbReference>
<evidence type="ECO:0000256" key="4">
    <source>
        <dbReference type="SAM" id="SignalP"/>
    </source>
</evidence>
<sequence length="323" mass="33477">MRFLGFFAAAIGSFVIVIGSIAAHAAPQVGIGAIYLDSQGYYAGVRKGVQDGAAGMHRSIRLVETTAQDDPSKESAFIDTLISANVKAILLSAVSADGSVHAIRRAHQAGIPVVCYNTCVNDVAMKKYVYAYVVGDPVAFGAKLGDAAADYFIKAGVKSPKIGVVNCEFVEVCINRRKGFQAALLKRVPDATLVDNQQGTTVDASLAVSEKILTAHPDLNAFFGESGGATLGATRAVQQSGKSVVVFGSDMTTDIAHSLAEHKVLKAVVDISGKAVGHLAIQEAIDAVDGKTPANPIVPAAIGLYTTPDAANAWLSAHSDGLP</sequence>
<reference evidence="6" key="1">
    <citation type="journal article" date="2021" name="Microorganisms">
        <title>Acidisoma silvae sp. nov. and Acidisomacellulosilytica sp. nov., Two Acidophilic Bacteria Isolated from Decaying Wood, Hydrolyzing Cellulose and Producing Poly-3-hydroxybutyrate.</title>
        <authorList>
            <person name="Mieszkin S."/>
            <person name="Pouder E."/>
            <person name="Uroz S."/>
            <person name="Simon-Colin C."/>
            <person name="Alain K."/>
        </authorList>
    </citation>
    <scope>NUCLEOTIDE SEQUENCE</scope>
    <source>
        <strain evidence="6">HW T2.11</strain>
    </source>
</reference>
<feature type="signal peptide" evidence="4">
    <location>
        <begin position="1"/>
        <end position="25"/>
    </location>
</feature>
<comment type="subcellular location">
    <subcellularLocation>
        <location evidence="1">Cell envelope</location>
    </subcellularLocation>
</comment>
<organism evidence="6 7">
    <name type="scientific">Acidisoma silvae</name>
    <dbReference type="NCBI Taxonomy" id="2802396"/>
    <lineage>
        <taxon>Bacteria</taxon>
        <taxon>Pseudomonadati</taxon>
        <taxon>Pseudomonadota</taxon>
        <taxon>Alphaproteobacteria</taxon>
        <taxon>Acetobacterales</taxon>
        <taxon>Acidocellaceae</taxon>
        <taxon>Acidisoma</taxon>
    </lineage>
</organism>
<dbReference type="InterPro" id="IPR028082">
    <property type="entry name" value="Peripla_BP_I"/>
</dbReference>
<dbReference type="InterPro" id="IPR025997">
    <property type="entry name" value="SBP_2_dom"/>
</dbReference>
<keyword evidence="7" id="KW-1185">Reference proteome</keyword>
<dbReference type="SUPFAM" id="SSF53822">
    <property type="entry name" value="Periplasmic binding protein-like I"/>
    <property type="match status" value="1"/>
</dbReference>
<evidence type="ECO:0000256" key="1">
    <source>
        <dbReference type="ARBA" id="ARBA00004196"/>
    </source>
</evidence>
<evidence type="ECO:0000256" key="2">
    <source>
        <dbReference type="ARBA" id="ARBA00007639"/>
    </source>
</evidence>
<name>A0A963YV98_9PROT</name>
<reference evidence="6" key="2">
    <citation type="submission" date="2021-01" db="EMBL/GenBank/DDBJ databases">
        <authorList>
            <person name="Mieszkin S."/>
            <person name="Pouder E."/>
            <person name="Alain K."/>
        </authorList>
    </citation>
    <scope>NUCLEOTIDE SEQUENCE</scope>
    <source>
        <strain evidence="6">HW T2.11</strain>
    </source>
</reference>